<reference evidence="1" key="1">
    <citation type="journal article" date="2022" name="Int. J. Mol. Sci.">
        <title>Draft Genome of Tanacetum Coccineum: Genomic Comparison of Closely Related Tanacetum-Family Plants.</title>
        <authorList>
            <person name="Yamashiro T."/>
            <person name="Shiraishi A."/>
            <person name="Nakayama K."/>
            <person name="Satake H."/>
        </authorList>
    </citation>
    <scope>NUCLEOTIDE SEQUENCE</scope>
</reference>
<name>A0ABQ5BEQ0_9ASTR</name>
<proteinExistence type="predicted"/>
<organism evidence="1 2">
    <name type="scientific">Tanacetum coccineum</name>
    <dbReference type="NCBI Taxonomy" id="301880"/>
    <lineage>
        <taxon>Eukaryota</taxon>
        <taxon>Viridiplantae</taxon>
        <taxon>Streptophyta</taxon>
        <taxon>Embryophyta</taxon>
        <taxon>Tracheophyta</taxon>
        <taxon>Spermatophyta</taxon>
        <taxon>Magnoliopsida</taxon>
        <taxon>eudicotyledons</taxon>
        <taxon>Gunneridae</taxon>
        <taxon>Pentapetalae</taxon>
        <taxon>asterids</taxon>
        <taxon>campanulids</taxon>
        <taxon>Asterales</taxon>
        <taxon>Asteraceae</taxon>
        <taxon>Asteroideae</taxon>
        <taxon>Anthemideae</taxon>
        <taxon>Anthemidinae</taxon>
        <taxon>Tanacetum</taxon>
    </lineage>
</organism>
<reference evidence="1" key="2">
    <citation type="submission" date="2022-01" db="EMBL/GenBank/DDBJ databases">
        <authorList>
            <person name="Yamashiro T."/>
            <person name="Shiraishi A."/>
            <person name="Satake H."/>
            <person name="Nakayama K."/>
        </authorList>
    </citation>
    <scope>NUCLEOTIDE SEQUENCE</scope>
</reference>
<keyword evidence="2" id="KW-1185">Reference proteome</keyword>
<dbReference type="Proteomes" id="UP001151760">
    <property type="component" value="Unassembled WGS sequence"/>
</dbReference>
<evidence type="ECO:0000313" key="2">
    <source>
        <dbReference type="Proteomes" id="UP001151760"/>
    </source>
</evidence>
<gene>
    <name evidence="1" type="ORF">Tco_0858996</name>
</gene>
<evidence type="ECO:0000313" key="1">
    <source>
        <dbReference type="EMBL" id="GJT11954.1"/>
    </source>
</evidence>
<accession>A0ABQ5BEQ0</accession>
<comment type="caution">
    <text evidence="1">The sequence shown here is derived from an EMBL/GenBank/DDBJ whole genome shotgun (WGS) entry which is preliminary data.</text>
</comment>
<dbReference type="EMBL" id="BQNB010013109">
    <property type="protein sequence ID" value="GJT11954.1"/>
    <property type="molecule type" value="Genomic_DNA"/>
</dbReference>
<protein>
    <submittedName>
        <fullName evidence="1">Uncharacterized protein</fullName>
    </submittedName>
</protein>
<sequence>MDWEREPRGRAYGDLAVLMDLLHNVNLTCDCRDSWQWNLAKDGKFKVKDLSHMVNDLSHQMICSSQETVWNKVVPKKETYDNILHGGSDSNTTLGYLWQLVTWVTVYTIWKERNYRVFSMIVASIN</sequence>